<organism evidence="6 7">
    <name type="scientific">Pocillopora damicornis</name>
    <name type="common">Cauliflower coral</name>
    <name type="synonym">Millepora damicornis</name>
    <dbReference type="NCBI Taxonomy" id="46731"/>
    <lineage>
        <taxon>Eukaryota</taxon>
        <taxon>Metazoa</taxon>
        <taxon>Cnidaria</taxon>
        <taxon>Anthozoa</taxon>
        <taxon>Hexacorallia</taxon>
        <taxon>Scleractinia</taxon>
        <taxon>Astrocoeniina</taxon>
        <taxon>Pocilloporidae</taxon>
        <taxon>Pocillopora</taxon>
    </lineage>
</organism>
<dbReference type="SUPFAM" id="SSF48371">
    <property type="entry name" value="ARM repeat"/>
    <property type="match status" value="1"/>
</dbReference>
<name>A0A3M6U476_POCDA</name>
<comment type="caution">
    <text evidence="6">The sequence shown here is derived from an EMBL/GenBank/DDBJ whole genome shotgun (WGS) entry which is preliminary data.</text>
</comment>
<keyword evidence="2" id="KW-0819">tRNA processing</keyword>
<feature type="domain" description="tRNA (32-2'-O)-methyltransferase regulator THADA-like C-terminal TPR repeats region" evidence="5">
    <location>
        <begin position="1272"/>
        <end position="1437"/>
    </location>
</feature>
<feature type="domain" description="tRNA (32-2'-O)-methyltransferase regulator THADA-like TPR repeats region" evidence="4">
    <location>
        <begin position="564"/>
        <end position="780"/>
    </location>
</feature>
<dbReference type="InterPro" id="IPR051954">
    <property type="entry name" value="tRNA_methyltransferase_THADA"/>
</dbReference>
<dbReference type="GO" id="GO:0005829">
    <property type="term" value="C:cytosol"/>
    <property type="evidence" value="ECO:0007669"/>
    <property type="project" value="TreeGrafter"/>
</dbReference>
<sequence>MDETFYVQEIKNLISTYKESWPRSWLDVCVKTEEYLQEPTFKQKLAILDVVSKLVFVQTHKGDLSSETQELLKPLTSIWCGIYFCSLKNLKLCQKVKKTFEILCEFKHHHAKCEIKRNIQELLLSTSKVVYQIEVVVFDSSYFKHVVVTDVCGEGLRIVCQLIDASAFGRECVGELFENILTTISQCLDSFCQQNCVKKQSINVELSATCNSGMTCQIIVKAVLKMFQYFPIKTGSLLHSYKATSSEEKSLMEVIISSLWMILFCETLPKECTYLCGTATGLFLSIAADQNICTKQTISQLLIASGASLAKNRAVHDLHSVVIGCLKVNLPLPEYRPIVQLAIVVGIIKSQREQILLEIEDQEGTTLIEGLLFQTIYKLCKESKCSPVHYVAFEAMKQWLVSIKALLKKKQLYKSVHWRTKLDSDHTCNLIGLIWENLEDFIEGVPSLAVTLFDLFLQWHKDEEIARNSLDEQMYRSLTLKVLGLPWHVKGRYGLLCSLVHHVELQNILEAHPAILDDLIRCLGFNQLTSASTSAFKAFLEKGRNSSGSEQLDQKDVSVFMQIWEKNWKAKLFFALTSKDRLLQKNACLYWLPCVLKLFPEYVASLLKELRDACHKAENRTTVFLGFLSVLKVGRSLALLQVEDLEENSLNEGLTHLQNDIKATALSVISFTPKTAEPLSTMEQRLLKDFLPNNLNIACAPFRQTLFVSMKKVLGRVRDSCLILLKDHHQEDMDSLLPQTVDEMLKFVDWLFQLAMGCFFPGASYQRQKTAMQLLVAIFDVFSLKLQPDKKKGQVPASCHLLVSLANRHGYFQFFSIRRSLCSLSSAMAGSLSHGAGGRVTFVNFNGACLSIHSLINELNISSFSSGSETPKEAVNGSVLKSSIKEDSSKFFKFQMNLCLIWNLIRDAAVIILQEQFSWPLKVLENDSTGIASAHMLVQKAVVLAKSPKVQDCEKGAVLFQLIHSRYVSMLGWEFSLSAQEIKPPTLGELPSSETTIHMLQEVLAELKVHFEAARKNLKLASQDEPGHVGGASFADIGEALDEIVSLSMTHDDEGIKEIFPVHTHKDMVISCCWLNIKCACHLLAVIFEKTTTQLKHLPAIQLLREETLRKVAETIWKVIMQCRHQGVVQHCRSSFLKICRCLFQSSLPCLHSVPRKWLDDMLNTVSLSSSQTSITRRSAGLPVLFSSILACAPSSSQRLLLKQCMKCLLDIVSLPIPAVIDQHLDLPQVHAINILKLLYQDTSLGCEILQYASQGTIMAIGGFASSSWAVRNASMQLFGSLVKRMLGQRRTADDDTEMNTMSSSDFFNSYPALRKFFLSHLQNTPRSAYSSSAQFFNLSKPELFPILTLLSKLYSYSKFNESSASLLPEFVPHLMLLTSSPSHTERVIAAKALVPFIPRENLLDRVEELVKLLPSPESTQGFSQNVLHGILLQIGALLEVIPCSAFAERASGLFKEMLKKSWICSLRNHCPLTRAAFLNIVMKYFSSFLKDTERDVSLLKSVALESLREPTAEVVHPLLCEAQWQREVVRACIHFEFYFPRSEEQKSQLSQLILSTNKERRFAALEYLLNESYKISDPVLSDLVTLLIHETDHFCLVSALDLFVKVCAQSDVSFPTYANVKELWNKLTSLAKKSRGVTLAGKAIPACSLILRHTINMSVLPTNSLELRGMLKQWRELIQTNCDWEQEELLRQGTVQSLKLCGVAILSFVLACKGEAGLLKYLYVIETATSVLSSTLCLLQDEDEEIRFNAAEFVAMIAEPTKSLTCSAAMERVFQFMADHVWSIPGCWMIMETMIRGSKSIAEVLKDYLGARLMLFEQEDANLYAEPVILATMVVKYFKRVINKLLGTREIDSNEYFHNWFIAGCNQLTKDLQELKDSGIKECGSLSNPKPSIVRFRMMCMAEVLWFAVNNGLRSECCLSVINAVNEPLVNMLEEIIQVKDAVHPWLTKCASDLLIIVRKTMDSDLS</sequence>
<evidence type="ECO:0000313" key="6">
    <source>
        <dbReference type="EMBL" id="RMX48470.1"/>
    </source>
</evidence>
<dbReference type="PANTHER" id="PTHR14387">
    <property type="entry name" value="THADA/DEATH RECEPTOR INTERACTING PROTEIN"/>
    <property type="match status" value="1"/>
</dbReference>
<evidence type="ECO:0000313" key="7">
    <source>
        <dbReference type="Proteomes" id="UP000275408"/>
    </source>
</evidence>
<dbReference type="InterPro" id="IPR056843">
    <property type="entry name" value="THADA-like_TPR"/>
</dbReference>
<dbReference type="Pfam" id="PF25150">
    <property type="entry name" value="TPR_Trm732"/>
    <property type="match status" value="1"/>
</dbReference>
<dbReference type="GO" id="GO:0030488">
    <property type="term" value="P:tRNA methylation"/>
    <property type="evidence" value="ECO:0007669"/>
    <property type="project" value="TreeGrafter"/>
</dbReference>
<comment type="similarity">
    <text evidence="1">Belongs to the THADA family.</text>
</comment>
<feature type="domain" description="DUF2428" evidence="3">
    <location>
        <begin position="1057"/>
        <end position="1270"/>
    </location>
</feature>
<evidence type="ECO:0000259" key="5">
    <source>
        <dbReference type="Pfam" id="PF25151"/>
    </source>
</evidence>
<protein>
    <submittedName>
        <fullName evidence="6">Uncharacterized protein</fullName>
    </submittedName>
</protein>
<dbReference type="EMBL" id="RCHS01002274">
    <property type="protein sequence ID" value="RMX48470.1"/>
    <property type="molecule type" value="Genomic_DNA"/>
</dbReference>
<dbReference type="PANTHER" id="PTHR14387:SF0">
    <property type="entry name" value="DUF2428 DOMAIN-CONTAINING PROTEIN"/>
    <property type="match status" value="1"/>
</dbReference>
<gene>
    <name evidence="6" type="ORF">pdam_00015211</name>
</gene>
<dbReference type="InterPro" id="IPR016024">
    <property type="entry name" value="ARM-type_fold"/>
</dbReference>
<accession>A0A3M6U476</accession>
<dbReference type="STRING" id="46731.A0A3M6U476"/>
<evidence type="ECO:0000256" key="1">
    <source>
        <dbReference type="ARBA" id="ARBA00010409"/>
    </source>
</evidence>
<reference evidence="6 7" key="1">
    <citation type="journal article" date="2018" name="Sci. Rep.">
        <title>Comparative analysis of the Pocillopora damicornis genome highlights role of immune system in coral evolution.</title>
        <authorList>
            <person name="Cunning R."/>
            <person name="Bay R.A."/>
            <person name="Gillette P."/>
            <person name="Baker A.C."/>
            <person name="Traylor-Knowles N."/>
        </authorList>
    </citation>
    <scope>NUCLEOTIDE SEQUENCE [LARGE SCALE GENOMIC DNA]</scope>
    <source>
        <strain evidence="6">RSMAS</strain>
        <tissue evidence="6">Whole animal</tissue>
    </source>
</reference>
<evidence type="ECO:0000259" key="3">
    <source>
        <dbReference type="Pfam" id="PF10350"/>
    </source>
</evidence>
<dbReference type="Pfam" id="PF10350">
    <property type="entry name" value="DUF2428"/>
    <property type="match status" value="1"/>
</dbReference>
<dbReference type="Pfam" id="PF25151">
    <property type="entry name" value="TPR_Trm732_C"/>
    <property type="match status" value="1"/>
</dbReference>
<evidence type="ECO:0000259" key="4">
    <source>
        <dbReference type="Pfam" id="PF25150"/>
    </source>
</evidence>
<proteinExistence type="inferred from homology"/>
<dbReference type="InterPro" id="IPR019442">
    <property type="entry name" value="THADA/TRM732_DUF2428"/>
</dbReference>
<evidence type="ECO:0000256" key="2">
    <source>
        <dbReference type="ARBA" id="ARBA00022694"/>
    </source>
</evidence>
<keyword evidence="7" id="KW-1185">Reference proteome</keyword>
<dbReference type="InterPro" id="IPR056842">
    <property type="entry name" value="THADA-like_TPR_C"/>
</dbReference>
<dbReference type="OrthoDB" id="73997at2759"/>
<dbReference type="Proteomes" id="UP000275408">
    <property type="component" value="Unassembled WGS sequence"/>
</dbReference>